<evidence type="ECO:0000313" key="3">
    <source>
        <dbReference type="Proteomes" id="UP000468531"/>
    </source>
</evidence>
<evidence type="ECO:0000256" key="1">
    <source>
        <dbReference type="SAM" id="MobiDB-lite"/>
    </source>
</evidence>
<keyword evidence="3" id="KW-1185">Reference proteome</keyword>
<proteinExistence type="predicted"/>
<sequence>MELDPSNSRMQDLEDRIDLQLDIVATLVREGSNELEAIQLLNALTNEMISAELELGQLGDTSPGGHPGGGRAARMRRDHGVYNPEELQILGRLLDQAVTALPPALRTPANQMRIARLILARAAG</sequence>
<dbReference type="Proteomes" id="UP000468531">
    <property type="component" value="Unassembled WGS sequence"/>
</dbReference>
<dbReference type="AlphaFoldDB" id="A0A6P1B765"/>
<name>A0A6P1B765_9BRAD</name>
<comment type="caution">
    <text evidence="2">The sequence shown here is derived from an EMBL/GenBank/DDBJ whole genome shotgun (WGS) entry which is preliminary data.</text>
</comment>
<dbReference type="EMBL" id="VKHP01000001">
    <property type="protein sequence ID" value="NEU94264.1"/>
    <property type="molecule type" value="Genomic_DNA"/>
</dbReference>
<reference evidence="2 3" key="1">
    <citation type="journal article" date="2020" name="Arch. Microbiol.">
        <title>Bradyrhizobium uaiense sp. nov., a new highly efficient cowpea symbiont.</title>
        <authorList>
            <person name="Cabral Michel D."/>
            <person name="Azarias Guimaraes A."/>
            <person name="Martins da Costa E."/>
            <person name="Soares de Carvalho T."/>
            <person name="Balsanelli E."/>
            <person name="Willems A."/>
            <person name="Maltempi de Souza E."/>
            <person name="de Souza Moreira F.M."/>
        </authorList>
    </citation>
    <scope>NUCLEOTIDE SEQUENCE [LARGE SCALE GENOMIC DNA]</scope>
    <source>
        <strain evidence="2 3">UFLA 03-164</strain>
    </source>
</reference>
<accession>A0A6P1B765</accession>
<gene>
    <name evidence="2" type="ORF">FNJ47_00075</name>
</gene>
<evidence type="ECO:0000313" key="2">
    <source>
        <dbReference type="EMBL" id="NEU94264.1"/>
    </source>
</evidence>
<protein>
    <submittedName>
        <fullName evidence="2">NolY</fullName>
    </submittedName>
</protein>
<feature type="region of interest" description="Disordered" evidence="1">
    <location>
        <begin position="56"/>
        <end position="75"/>
    </location>
</feature>
<organism evidence="2 3">
    <name type="scientific">Bradyrhizobium uaiense</name>
    <dbReference type="NCBI Taxonomy" id="2594946"/>
    <lineage>
        <taxon>Bacteria</taxon>
        <taxon>Pseudomonadati</taxon>
        <taxon>Pseudomonadota</taxon>
        <taxon>Alphaproteobacteria</taxon>
        <taxon>Hyphomicrobiales</taxon>
        <taxon>Nitrobacteraceae</taxon>
        <taxon>Bradyrhizobium</taxon>
    </lineage>
</organism>